<accession>A0A6B9J1F8</accession>
<gene>
    <name evidence="1" type="ORF">RL2RES_201</name>
</gene>
<reference evidence="1 2" key="1">
    <citation type="submission" date="2019-10" db="EMBL/GenBank/DDBJ databases">
        <title>Complete genome sequence of bacteriophage vB_RLeM_RL2RES.</title>
        <authorList>
            <person name="Gunathilake D."/>
            <person name="Bhat S."/>
            <person name="Yost C.K."/>
            <person name="Hynes M.F."/>
        </authorList>
    </citation>
    <scope>NUCLEOTIDE SEQUENCE [LARGE SCALE GENOMIC DNA]</scope>
</reference>
<evidence type="ECO:0000313" key="2">
    <source>
        <dbReference type="Proteomes" id="UP000433502"/>
    </source>
</evidence>
<proteinExistence type="predicted"/>
<dbReference type="EMBL" id="MN549361">
    <property type="protein sequence ID" value="QGZ14179.1"/>
    <property type="molecule type" value="Genomic_DNA"/>
</dbReference>
<name>A0A6B9J1F8_9CAUD</name>
<evidence type="ECO:0000313" key="1">
    <source>
        <dbReference type="EMBL" id="QGZ14179.1"/>
    </source>
</evidence>
<keyword evidence="2" id="KW-1185">Reference proteome</keyword>
<protein>
    <submittedName>
        <fullName evidence="1">Uncharacterized protein</fullName>
    </submittedName>
</protein>
<sequence>MKLIYDGTISSQEAEWCQNALNDYPYAVELSKIPDNAELQKSLKVRKWNRKSWTTSHTEEYESILYSIVQKNFLNDRDSLGRFTGGCFIFLKDADDYYSVIVDFREILVNKEPFKVSIETKHDYGTTADGEVFNHEEIGETSWIDRKIFRRKKWYRVRYVCNIGGSFHVSTEFFDERP</sequence>
<organism evidence="1 2">
    <name type="scientific">Rhizobium phage RL2RES</name>
    <dbReference type="NCBI Taxonomy" id="103371"/>
    <lineage>
        <taxon>Viruses</taxon>
        <taxon>Duplodnaviria</taxon>
        <taxon>Heunggongvirae</taxon>
        <taxon>Uroviricota</taxon>
        <taxon>Caudoviricetes</taxon>
        <taxon>Pootjesviridae</taxon>
        <taxon>Innesvirus</taxon>
        <taxon>Innesvirus RL2RES</taxon>
    </lineage>
</organism>
<dbReference type="Proteomes" id="UP000433502">
    <property type="component" value="Segment"/>
</dbReference>